<sequence length="360" mass="40584">MNKQDRLVVRMAARPEVAAFVKLFRTQHADWPALVHFLLYKNTSGKWKTTEQKRRRKKKNKGDLPFPIPASLPLASDEDEVLPHLQTVKAREGFQDNRSDSDWLSAYDLGINYPVLTSGWFAAFKEAHDRRLLEEQKKLIADEEAELALAPPLRPQAAIPPPHHPFFPEEEEEKAADEMDADSDTASEIVANLIAHRSTVHQPGAPERKMKDNEEETRGKKNKRKSEQFKKPPPSTPSDDGALLPVQKPQKKAKIQKESVTKSDVTIPGNEVRKTAVMEETESTKAAKINKPAPADAFFSEIIDGTEPESTPLSVDEDEALFGADDLELKTEVRFPFRPSYFPSGCYFGPYSPRYYFSVG</sequence>
<evidence type="ECO:0000313" key="3">
    <source>
        <dbReference type="Proteomes" id="UP000281553"/>
    </source>
</evidence>
<evidence type="ECO:0000256" key="1">
    <source>
        <dbReference type="SAM" id="MobiDB-lite"/>
    </source>
</evidence>
<dbReference type="Proteomes" id="UP000281553">
    <property type="component" value="Unassembled WGS sequence"/>
</dbReference>
<feature type="compositionally biased region" description="Pro residues" evidence="1">
    <location>
        <begin position="154"/>
        <end position="165"/>
    </location>
</feature>
<dbReference type="EMBL" id="UYRU01063220">
    <property type="protein sequence ID" value="VDN15669.1"/>
    <property type="molecule type" value="Genomic_DNA"/>
</dbReference>
<protein>
    <submittedName>
        <fullName evidence="2">Uncharacterized protein</fullName>
    </submittedName>
</protein>
<feature type="compositionally biased region" description="Basic and acidic residues" evidence="1">
    <location>
        <begin position="206"/>
        <end position="230"/>
    </location>
</feature>
<feature type="region of interest" description="Disordered" evidence="1">
    <location>
        <begin position="154"/>
        <end position="183"/>
    </location>
</feature>
<keyword evidence="3" id="KW-1185">Reference proteome</keyword>
<accession>A0A3P7P5M4</accession>
<organism evidence="2 3">
    <name type="scientific">Dibothriocephalus latus</name>
    <name type="common">Fish tapeworm</name>
    <name type="synonym">Diphyllobothrium latum</name>
    <dbReference type="NCBI Taxonomy" id="60516"/>
    <lineage>
        <taxon>Eukaryota</taxon>
        <taxon>Metazoa</taxon>
        <taxon>Spiralia</taxon>
        <taxon>Lophotrochozoa</taxon>
        <taxon>Platyhelminthes</taxon>
        <taxon>Cestoda</taxon>
        <taxon>Eucestoda</taxon>
        <taxon>Diphyllobothriidea</taxon>
        <taxon>Diphyllobothriidae</taxon>
        <taxon>Dibothriocephalus</taxon>
    </lineage>
</organism>
<dbReference type="AlphaFoldDB" id="A0A3P7P5M4"/>
<feature type="region of interest" description="Disordered" evidence="1">
    <location>
        <begin position="49"/>
        <end position="69"/>
    </location>
</feature>
<feature type="region of interest" description="Disordered" evidence="1">
    <location>
        <begin position="196"/>
        <end position="267"/>
    </location>
</feature>
<dbReference type="OrthoDB" id="3364872at2759"/>
<evidence type="ECO:0000313" key="2">
    <source>
        <dbReference type="EMBL" id="VDN15669.1"/>
    </source>
</evidence>
<name>A0A3P7P5M4_DIBLA</name>
<gene>
    <name evidence="2" type="ORF">DILT_LOCUS11500</name>
</gene>
<reference evidence="2 3" key="1">
    <citation type="submission" date="2018-11" db="EMBL/GenBank/DDBJ databases">
        <authorList>
            <consortium name="Pathogen Informatics"/>
        </authorList>
    </citation>
    <scope>NUCLEOTIDE SEQUENCE [LARGE SCALE GENOMIC DNA]</scope>
</reference>
<feature type="compositionally biased region" description="Acidic residues" evidence="1">
    <location>
        <begin position="168"/>
        <end position="183"/>
    </location>
</feature>
<proteinExistence type="predicted"/>